<organism evidence="4 5">
    <name type="scientific">Dreissena polymorpha</name>
    <name type="common">Zebra mussel</name>
    <name type="synonym">Mytilus polymorpha</name>
    <dbReference type="NCBI Taxonomy" id="45954"/>
    <lineage>
        <taxon>Eukaryota</taxon>
        <taxon>Metazoa</taxon>
        <taxon>Spiralia</taxon>
        <taxon>Lophotrochozoa</taxon>
        <taxon>Mollusca</taxon>
        <taxon>Bivalvia</taxon>
        <taxon>Autobranchia</taxon>
        <taxon>Heteroconchia</taxon>
        <taxon>Euheterodonta</taxon>
        <taxon>Imparidentia</taxon>
        <taxon>Neoheterodontei</taxon>
        <taxon>Myida</taxon>
        <taxon>Dreissenoidea</taxon>
        <taxon>Dreissenidae</taxon>
        <taxon>Dreissena</taxon>
    </lineage>
</organism>
<evidence type="ECO:0000313" key="4">
    <source>
        <dbReference type="EMBL" id="KAH3805596.1"/>
    </source>
</evidence>
<keyword evidence="2" id="KW-0677">Repeat</keyword>
<accession>A0A9D4JA76</accession>
<evidence type="ECO:0000256" key="2">
    <source>
        <dbReference type="ARBA" id="ARBA00022737"/>
    </source>
</evidence>
<reference evidence="4" key="2">
    <citation type="submission" date="2020-11" db="EMBL/GenBank/DDBJ databases">
        <authorList>
            <person name="McCartney M.A."/>
            <person name="Auch B."/>
            <person name="Kono T."/>
            <person name="Mallez S."/>
            <person name="Becker A."/>
            <person name="Gohl D.M."/>
            <person name="Silverstein K.A.T."/>
            <person name="Koren S."/>
            <person name="Bechman K.B."/>
            <person name="Herman A."/>
            <person name="Abrahante J.E."/>
            <person name="Garbe J."/>
        </authorList>
    </citation>
    <scope>NUCLEOTIDE SEQUENCE</scope>
    <source>
        <strain evidence="4">Duluth1</strain>
        <tissue evidence="4">Whole animal</tissue>
    </source>
</reference>
<evidence type="ECO:0000256" key="1">
    <source>
        <dbReference type="ARBA" id="ARBA00022729"/>
    </source>
</evidence>
<reference evidence="4" key="1">
    <citation type="journal article" date="2019" name="bioRxiv">
        <title>The Genome of the Zebra Mussel, Dreissena polymorpha: A Resource for Invasive Species Research.</title>
        <authorList>
            <person name="McCartney M.A."/>
            <person name="Auch B."/>
            <person name="Kono T."/>
            <person name="Mallez S."/>
            <person name="Zhang Y."/>
            <person name="Obille A."/>
            <person name="Becker A."/>
            <person name="Abrahante J.E."/>
            <person name="Garbe J."/>
            <person name="Badalamenti J.P."/>
            <person name="Herman A."/>
            <person name="Mangelson H."/>
            <person name="Liachko I."/>
            <person name="Sullivan S."/>
            <person name="Sone E.D."/>
            <person name="Koren S."/>
            <person name="Silverstein K.A.T."/>
            <person name="Beckman K.B."/>
            <person name="Gohl D.M."/>
        </authorList>
    </citation>
    <scope>NUCLEOTIDE SEQUENCE</scope>
    <source>
        <strain evidence="4">Duluth1</strain>
        <tissue evidence="4">Whole animal</tissue>
    </source>
</reference>
<evidence type="ECO:0000313" key="5">
    <source>
        <dbReference type="Proteomes" id="UP000828390"/>
    </source>
</evidence>
<feature type="compositionally biased region" description="Polar residues" evidence="3">
    <location>
        <begin position="103"/>
        <end position="132"/>
    </location>
</feature>
<name>A0A9D4JA76_DREPO</name>
<dbReference type="EMBL" id="JAIWYP010000006">
    <property type="protein sequence ID" value="KAH3805596.1"/>
    <property type="molecule type" value="Genomic_DNA"/>
</dbReference>
<dbReference type="AlphaFoldDB" id="A0A9D4JA76"/>
<feature type="region of interest" description="Disordered" evidence="3">
    <location>
        <begin position="100"/>
        <end position="132"/>
    </location>
</feature>
<feature type="region of interest" description="Disordered" evidence="3">
    <location>
        <begin position="1"/>
        <end position="23"/>
    </location>
</feature>
<sequence length="392" mass="44639">MTSRVFLVKTDRPSGSHNDGLSKFHENKANHVTARCSPEIQEPYIMRKTAPAHGDHAFKQTKNLPEISFPMLTRETNLPLAAIKYVLSKFQQKLLQNVKVGGNQPTDQPTNRPTNQPTDQPTNRQGKNNMSPTTIYKLLSPGSHIFEQTRNIFIFIIKTNFLTKFHEVWTIYVLLYAYDEKCLTNVFQSIRIVIDLVQGIIGTYLLTKLHEDRTVNVASRKKCPAPCGHVFRATGTFFKLVQDIIGTNLLTKFHDDQTINVASRVGKNMAPPCGHVFQPSKTISKLVHDIIDTNILTKFHDDRTINVASRVLTRKNYRAPLRPYIIDINFQTDVTRKKYSAPLRPYILGTNLFIKFHKDRTIHLASRVQYRCDGRTDRQTDGPITICPPSGA</sequence>
<evidence type="ECO:0000256" key="3">
    <source>
        <dbReference type="SAM" id="MobiDB-lite"/>
    </source>
</evidence>
<comment type="caution">
    <text evidence="4">The sequence shown here is derived from an EMBL/GenBank/DDBJ whole genome shotgun (WGS) entry which is preliminary data.</text>
</comment>
<protein>
    <submittedName>
        <fullName evidence="4">Uncharacterized protein</fullName>
    </submittedName>
</protein>
<proteinExistence type="predicted"/>
<dbReference type="Pfam" id="PF04886">
    <property type="entry name" value="PT"/>
    <property type="match status" value="1"/>
</dbReference>
<feature type="compositionally biased region" description="Basic and acidic residues" evidence="3">
    <location>
        <begin position="9"/>
        <end position="23"/>
    </location>
</feature>
<keyword evidence="5" id="KW-1185">Reference proteome</keyword>
<dbReference type="Proteomes" id="UP000828390">
    <property type="component" value="Unassembled WGS sequence"/>
</dbReference>
<dbReference type="InterPro" id="IPR006970">
    <property type="entry name" value="PT"/>
</dbReference>
<keyword evidence="1" id="KW-0732">Signal</keyword>
<gene>
    <name evidence="4" type="ORF">DPMN_133901</name>
</gene>